<dbReference type="GO" id="GO:0034453">
    <property type="term" value="P:microtubule anchoring"/>
    <property type="evidence" value="ECO:0007669"/>
    <property type="project" value="InterPro"/>
</dbReference>
<protein>
    <submittedName>
        <fullName evidence="3">Uncharacterized protein</fullName>
    </submittedName>
</protein>
<accession>A0A9J6CU71</accession>
<organism evidence="3 4">
    <name type="scientific">Rhipicephalus microplus</name>
    <name type="common">Cattle tick</name>
    <name type="synonym">Boophilus microplus</name>
    <dbReference type="NCBI Taxonomy" id="6941"/>
    <lineage>
        <taxon>Eukaryota</taxon>
        <taxon>Metazoa</taxon>
        <taxon>Ecdysozoa</taxon>
        <taxon>Arthropoda</taxon>
        <taxon>Chelicerata</taxon>
        <taxon>Arachnida</taxon>
        <taxon>Acari</taxon>
        <taxon>Parasitiformes</taxon>
        <taxon>Ixodida</taxon>
        <taxon>Ixodoidea</taxon>
        <taxon>Ixodidae</taxon>
        <taxon>Rhipicephalinae</taxon>
        <taxon>Rhipicephalus</taxon>
        <taxon>Boophilus</taxon>
    </lineage>
</organism>
<feature type="region of interest" description="Disordered" evidence="2">
    <location>
        <begin position="345"/>
        <end position="386"/>
    </location>
</feature>
<evidence type="ECO:0000313" key="4">
    <source>
        <dbReference type="Proteomes" id="UP000821866"/>
    </source>
</evidence>
<dbReference type="InterPro" id="IPR028750">
    <property type="entry name" value="CEP350/CC187"/>
</dbReference>
<dbReference type="GO" id="GO:0005813">
    <property type="term" value="C:centrosome"/>
    <property type="evidence" value="ECO:0007669"/>
    <property type="project" value="InterPro"/>
</dbReference>
<feature type="compositionally biased region" description="Polar residues" evidence="2">
    <location>
        <begin position="283"/>
        <end position="314"/>
    </location>
</feature>
<feature type="compositionally biased region" description="Low complexity" evidence="2">
    <location>
        <begin position="430"/>
        <end position="453"/>
    </location>
</feature>
<feature type="region of interest" description="Disordered" evidence="2">
    <location>
        <begin position="424"/>
        <end position="460"/>
    </location>
</feature>
<dbReference type="Proteomes" id="UP000821866">
    <property type="component" value="Unassembled WGS sequence"/>
</dbReference>
<evidence type="ECO:0000256" key="1">
    <source>
        <dbReference type="SAM" id="Coils"/>
    </source>
</evidence>
<feature type="compositionally biased region" description="Polar residues" evidence="2">
    <location>
        <begin position="187"/>
        <end position="198"/>
    </location>
</feature>
<feature type="compositionally biased region" description="Polar residues" evidence="2">
    <location>
        <begin position="215"/>
        <end position="224"/>
    </location>
</feature>
<evidence type="ECO:0000256" key="2">
    <source>
        <dbReference type="SAM" id="MobiDB-lite"/>
    </source>
</evidence>
<gene>
    <name evidence="3" type="ORF">HPB51_029658</name>
</gene>
<dbReference type="PANTHER" id="PTHR13958:SF3">
    <property type="entry name" value="CAP-GLY DOMAIN-CONTAINING PROTEIN-RELATED"/>
    <property type="match status" value="1"/>
</dbReference>
<keyword evidence="1" id="KW-0175">Coiled coil</keyword>
<dbReference type="EMBL" id="JABSTU010006858">
    <property type="protein sequence ID" value="KAH7931876.1"/>
    <property type="molecule type" value="Genomic_DNA"/>
</dbReference>
<feature type="region of interest" description="Disordered" evidence="2">
    <location>
        <begin position="176"/>
        <end position="248"/>
    </location>
</feature>
<name>A0A9J6CU71_RHIMP</name>
<sequence>MVIKKPLVVRRKVRRDSSGSEDSFNVSLSETASDQSDIECRIIALSQELKKRQLEAEQLKQEQRRRRTEVLREREESLKKHIKLYDKLIQQAREELQKELDMAQQEKASFVKPQIKKPRAAEQRKHRLVQMSSPERFFVSLIFLYLCTLQVPENKESKLCTESPVEVLSGSLKKSESEIATEEEQSNEASSFVSSGTEELTPRLATPPVTDKSPPRTSMSSTSEILEEFSSKEVSASASKRDTEQPEAIFSCASSKAVEQRSFVSKIEPVAEDSLLISAKLTGETNTQDNTSTLDKTSGASNNAEGVSVKNSVDPTFMTQSDAVKDETLLSDDAISEKICATASESLLSEGSMKDQENSNGQPVKEANIPITDNSESQNDTSEGILSSLGENENFMSHEAKNEQSCEVAPVFEKESNKELLGNIENSTEVAVPKEASSPSSSKAADAPASLSSLEDESTVTEEVAEYTEEIVRSTVIDSSLSREEAIEEGKVDKAVNGILYYLLEDTMKSLVGRQDSSIPFAEESRTVKAASSDEVTRKVQGECQLSLDSSARFGYFTAPSNQEVLSAAERNSDELHVQLTDRETLAGAVGDKVTEIADQLHSSSLEAGKPWVMEVIDVLAEKLVSEAIDSVVVIAKEKGLLTAMSVESDSHKSNVSQKVSAILASIEETRNSRELQRPQDLMVLSTDLDDEEFSWKDALTSPIFTVSEDASAEMSPKELCSKAVQAEDCFLSTTSEQDWFDDDFGLGSGDNALAYQRRIPNKPPPPYSPPKSGFMSRLFSEAVWKVPNMESEVSTLIQKAATIVYATAVQGKGLANLTFSPECVGEKAGVSGVDGDSYRAYCEFLFELVKETAQEIFRIVM</sequence>
<dbReference type="GO" id="GO:0008017">
    <property type="term" value="F:microtubule binding"/>
    <property type="evidence" value="ECO:0007669"/>
    <property type="project" value="InterPro"/>
</dbReference>
<reference evidence="3" key="2">
    <citation type="submission" date="2021-09" db="EMBL/GenBank/DDBJ databases">
        <authorList>
            <person name="Jia N."/>
            <person name="Wang J."/>
            <person name="Shi W."/>
            <person name="Du L."/>
            <person name="Sun Y."/>
            <person name="Zhan W."/>
            <person name="Jiang J."/>
            <person name="Wang Q."/>
            <person name="Zhang B."/>
            <person name="Ji P."/>
            <person name="Sakyi L.B."/>
            <person name="Cui X."/>
            <person name="Yuan T."/>
            <person name="Jiang B."/>
            <person name="Yang W."/>
            <person name="Lam T.T.-Y."/>
            <person name="Chang Q."/>
            <person name="Ding S."/>
            <person name="Wang X."/>
            <person name="Zhu J."/>
            <person name="Ruan X."/>
            <person name="Zhao L."/>
            <person name="Wei J."/>
            <person name="Que T."/>
            <person name="Du C."/>
            <person name="Cheng J."/>
            <person name="Dai P."/>
            <person name="Han X."/>
            <person name="Huang E."/>
            <person name="Gao Y."/>
            <person name="Liu J."/>
            <person name="Shao H."/>
            <person name="Ye R."/>
            <person name="Li L."/>
            <person name="Wei W."/>
            <person name="Wang X."/>
            <person name="Wang C."/>
            <person name="Huo Q."/>
            <person name="Li W."/>
            <person name="Guo W."/>
            <person name="Chen H."/>
            <person name="Chen S."/>
            <person name="Zhou L."/>
            <person name="Zhou L."/>
            <person name="Ni X."/>
            <person name="Tian J."/>
            <person name="Zhou Y."/>
            <person name="Sheng Y."/>
            <person name="Liu T."/>
            <person name="Pan Y."/>
            <person name="Xia L."/>
            <person name="Li J."/>
            <person name="Zhao F."/>
            <person name="Cao W."/>
        </authorList>
    </citation>
    <scope>NUCLEOTIDE SEQUENCE</scope>
    <source>
        <strain evidence="3">Rmic-2018</strain>
        <tissue evidence="3">Larvae</tissue>
    </source>
</reference>
<comment type="caution">
    <text evidence="3">The sequence shown here is derived from an EMBL/GenBank/DDBJ whole genome shotgun (WGS) entry which is preliminary data.</text>
</comment>
<keyword evidence="4" id="KW-1185">Reference proteome</keyword>
<dbReference type="PANTHER" id="PTHR13958">
    <property type="entry name" value="CENTROSOME-ASSOCIATED PROTEIN 350"/>
    <property type="match status" value="1"/>
</dbReference>
<proteinExistence type="predicted"/>
<evidence type="ECO:0000313" key="3">
    <source>
        <dbReference type="EMBL" id="KAH7931876.1"/>
    </source>
</evidence>
<dbReference type="AlphaFoldDB" id="A0A9J6CU71"/>
<reference evidence="3" key="1">
    <citation type="journal article" date="2020" name="Cell">
        <title>Large-Scale Comparative Analyses of Tick Genomes Elucidate Their Genetic Diversity and Vector Capacities.</title>
        <authorList>
            <consortium name="Tick Genome and Microbiome Consortium (TIGMIC)"/>
            <person name="Jia N."/>
            <person name="Wang J."/>
            <person name="Shi W."/>
            <person name="Du L."/>
            <person name="Sun Y."/>
            <person name="Zhan W."/>
            <person name="Jiang J.F."/>
            <person name="Wang Q."/>
            <person name="Zhang B."/>
            <person name="Ji P."/>
            <person name="Bell-Sakyi L."/>
            <person name="Cui X.M."/>
            <person name="Yuan T.T."/>
            <person name="Jiang B.G."/>
            <person name="Yang W.F."/>
            <person name="Lam T.T."/>
            <person name="Chang Q.C."/>
            <person name="Ding S.J."/>
            <person name="Wang X.J."/>
            <person name="Zhu J.G."/>
            <person name="Ruan X.D."/>
            <person name="Zhao L."/>
            <person name="Wei J.T."/>
            <person name="Ye R.Z."/>
            <person name="Que T.C."/>
            <person name="Du C.H."/>
            <person name="Zhou Y.H."/>
            <person name="Cheng J.X."/>
            <person name="Dai P.F."/>
            <person name="Guo W.B."/>
            <person name="Han X.H."/>
            <person name="Huang E.J."/>
            <person name="Li L.F."/>
            <person name="Wei W."/>
            <person name="Gao Y.C."/>
            <person name="Liu J.Z."/>
            <person name="Shao H.Z."/>
            <person name="Wang X."/>
            <person name="Wang C.C."/>
            <person name="Yang T.C."/>
            <person name="Huo Q.B."/>
            <person name="Li W."/>
            <person name="Chen H.Y."/>
            <person name="Chen S.E."/>
            <person name="Zhou L.G."/>
            <person name="Ni X.B."/>
            <person name="Tian J.H."/>
            <person name="Sheng Y."/>
            <person name="Liu T."/>
            <person name="Pan Y.S."/>
            <person name="Xia L.Y."/>
            <person name="Li J."/>
            <person name="Zhao F."/>
            <person name="Cao W.C."/>
        </authorList>
    </citation>
    <scope>NUCLEOTIDE SEQUENCE</scope>
    <source>
        <strain evidence="3">Rmic-2018</strain>
    </source>
</reference>
<feature type="compositionally biased region" description="Polar residues" evidence="2">
    <location>
        <begin position="371"/>
        <end position="386"/>
    </location>
</feature>
<feature type="region of interest" description="Disordered" evidence="2">
    <location>
        <begin position="282"/>
        <end position="314"/>
    </location>
</feature>
<dbReference type="VEuPathDB" id="VectorBase:LOC119187804"/>
<feature type="coiled-coil region" evidence="1">
    <location>
        <begin position="42"/>
        <end position="109"/>
    </location>
</feature>